<feature type="transmembrane region" description="Helical" evidence="1">
    <location>
        <begin position="7"/>
        <end position="32"/>
    </location>
</feature>
<dbReference type="EMBL" id="JBIGIB010000004">
    <property type="protein sequence ID" value="MFG6468222.1"/>
    <property type="molecule type" value="Genomic_DNA"/>
</dbReference>
<keyword evidence="1" id="KW-0472">Membrane</keyword>
<protein>
    <submittedName>
        <fullName evidence="2">Uncharacterized protein</fullName>
    </submittedName>
</protein>
<name>A0ABW7H1V6_9BURK</name>
<evidence type="ECO:0000313" key="3">
    <source>
        <dbReference type="Proteomes" id="UP001606303"/>
    </source>
</evidence>
<keyword evidence="1" id="KW-1133">Transmembrane helix</keyword>
<evidence type="ECO:0000256" key="1">
    <source>
        <dbReference type="SAM" id="Phobius"/>
    </source>
</evidence>
<organism evidence="2 3">
    <name type="scientific">Pelomonas baiyunensis</name>
    <dbReference type="NCBI Taxonomy" id="3299026"/>
    <lineage>
        <taxon>Bacteria</taxon>
        <taxon>Pseudomonadati</taxon>
        <taxon>Pseudomonadota</taxon>
        <taxon>Betaproteobacteria</taxon>
        <taxon>Burkholderiales</taxon>
        <taxon>Sphaerotilaceae</taxon>
        <taxon>Roseateles</taxon>
    </lineage>
</organism>
<gene>
    <name evidence="2" type="ORF">ACG01O_16465</name>
</gene>
<keyword evidence="1" id="KW-0812">Transmembrane</keyword>
<accession>A0ABW7H1V6</accession>
<dbReference type="Proteomes" id="UP001606303">
    <property type="component" value="Unassembled WGS sequence"/>
</dbReference>
<reference evidence="2 3" key="1">
    <citation type="submission" date="2024-08" db="EMBL/GenBank/DDBJ databases">
        <authorList>
            <person name="Lu H."/>
        </authorList>
    </citation>
    <scope>NUCLEOTIDE SEQUENCE [LARGE SCALE GENOMIC DNA]</scope>
    <source>
        <strain evidence="2 3">BYS87W</strain>
    </source>
</reference>
<sequence>MNTLVRALLVIALLIGVLGFGAIGLCGGGYTLMAVVGLLTEGNAGIASLLVLSVPCGLGGFLMVRLCAKQINTLLRRGPAHGDAP</sequence>
<comment type="caution">
    <text evidence="2">The sequence shown here is derived from an EMBL/GenBank/DDBJ whole genome shotgun (WGS) entry which is preliminary data.</text>
</comment>
<dbReference type="RefSeq" id="WP_394386226.1">
    <property type="nucleotide sequence ID" value="NZ_JBIGIB010000004.1"/>
</dbReference>
<feature type="transmembrane region" description="Helical" evidence="1">
    <location>
        <begin position="44"/>
        <end position="68"/>
    </location>
</feature>
<proteinExistence type="predicted"/>
<keyword evidence="3" id="KW-1185">Reference proteome</keyword>
<evidence type="ECO:0000313" key="2">
    <source>
        <dbReference type="EMBL" id="MFG6468222.1"/>
    </source>
</evidence>